<dbReference type="EMBL" id="JN412590">
    <property type="protein sequence ID" value="AEL98031.1"/>
    <property type="molecule type" value="Genomic_DNA"/>
</dbReference>
<dbReference type="RefSeq" id="YP_009591553.1">
    <property type="nucleotide sequence ID" value="NC_041850.1"/>
</dbReference>
<reference evidence="1 2" key="1">
    <citation type="journal article" date="2012" name="J. Virol.">
        <title>Complete Genome Sequences of 138 Mycobacteriophages.</title>
        <authorList>
            <consortium name="the Science Education Alliance Phage Hunters Advancing Genomics and Evolutionary Science Program"/>
            <consortium name="the KwaZulu-Natal Research Institute for Tuberculosis and HIV Mycobacterial Genetics Course Students"/>
            <consortium name="the Phage Hunters Integrating Research and Education Program"/>
            <person name="Hatfull G.F."/>
        </authorList>
    </citation>
    <scope>NUCLEOTIDE SEQUENCE [LARGE SCALE GENOMIC DNA]</scope>
</reference>
<accession>G1JWN3</accession>
<keyword evidence="2" id="KW-1185">Reference proteome</keyword>
<protein>
    <submittedName>
        <fullName evidence="1">Uncharacterized protein</fullName>
    </submittedName>
</protein>
<sequence length="87" mass="8815">MITVGMTEAPFYAPFSGAPSVVRNLGPYTVYIGATGVTADTSPTGGFPLHPGEILVYPASSSAASLFAITAEGESHVARLTGQGLIT</sequence>
<proteinExistence type="predicted"/>
<name>G1JWN3_9CAUD</name>
<evidence type="ECO:0000313" key="1">
    <source>
        <dbReference type="EMBL" id="AEL98031.1"/>
    </source>
</evidence>
<dbReference type="GeneID" id="40067014"/>
<organism evidence="1 2">
    <name type="scientific">Mycobacterium phage Eureka</name>
    <dbReference type="NCBI Taxonomy" id="2922993"/>
    <lineage>
        <taxon>Viruses</taxon>
        <taxon>Duplodnaviria</taxon>
        <taxon>Heunggongvirae</taxon>
        <taxon>Uroviricota</taxon>
        <taxon>Caudoviricetes</taxon>
        <taxon>Kostyavirus</taxon>
        <taxon>Kostyavirus eureka</taxon>
    </lineage>
</organism>
<gene>
    <name evidence="1" type="primary">13</name>
    <name evidence="1" type="ORF">EUREKA_13</name>
</gene>
<dbReference type="Proteomes" id="UP000000698">
    <property type="component" value="Segment"/>
</dbReference>
<evidence type="ECO:0000313" key="2">
    <source>
        <dbReference type="Proteomes" id="UP000000698"/>
    </source>
</evidence>